<evidence type="ECO:0000313" key="2">
    <source>
        <dbReference type="EMBL" id="KAK1298346.1"/>
    </source>
</evidence>
<feature type="compositionally biased region" description="Basic and acidic residues" evidence="1">
    <location>
        <begin position="1"/>
        <end position="15"/>
    </location>
</feature>
<keyword evidence="3" id="KW-1185">Reference proteome</keyword>
<evidence type="ECO:0000313" key="3">
    <source>
        <dbReference type="Proteomes" id="UP001180020"/>
    </source>
</evidence>
<sequence length="95" mass="9968">MSDGEEKGRGIGDHQHLHHHQQPQQYGTFQGVPSQPAIGFPQPVPPPGLSAHPGPTYYTHGYQAVPGYAAVAEGRPAVLAAIAVALGVTKGTHSW</sequence>
<dbReference type="Proteomes" id="UP001180020">
    <property type="component" value="Unassembled WGS sequence"/>
</dbReference>
<evidence type="ECO:0000256" key="1">
    <source>
        <dbReference type="SAM" id="MobiDB-lite"/>
    </source>
</evidence>
<organism evidence="2 3">
    <name type="scientific">Acorus calamus</name>
    <name type="common">Sweet flag</name>
    <dbReference type="NCBI Taxonomy" id="4465"/>
    <lineage>
        <taxon>Eukaryota</taxon>
        <taxon>Viridiplantae</taxon>
        <taxon>Streptophyta</taxon>
        <taxon>Embryophyta</taxon>
        <taxon>Tracheophyta</taxon>
        <taxon>Spermatophyta</taxon>
        <taxon>Magnoliopsida</taxon>
        <taxon>Liliopsida</taxon>
        <taxon>Acoraceae</taxon>
        <taxon>Acorus</taxon>
    </lineage>
</organism>
<protein>
    <recommendedName>
        <fullName evidence="4">Rhodopsin</fullName>
    </recommendedName>
</protein>
<evidence type="ECO:0008006" key="4">
    <source>
        <dbReference type="Google" id="ProtNLM"/>
    </source>
</evidence>
<proteinExistence type="predicted"/>
<dbReference type="PANTHER" id="PTHR46631:SF4">
    <property type="entry name" value="OS06G0359400 PROTEIN"/>
    <property type="match status" value="1"/>
</dbReference>
<dbReference type="PANTHER" id="PTHR46631">
    <property type="entry name" value="60S RIBOSOMAL PROTEIN L18A-LIKE"/>
    <property type="match status" value="1"/>
</dbReference>
<reference evidence="2" key="2">
    <citation type="submission" date="2023-06" db="EMBL/GenBank/DDBJ databases">
        <authorList>
            <person name="Ma L."/>
            <person name="Liu K.-W."/>
            <person name="Li Z."/>
            <person name="Hsiao Y.-Y."/>
            <person name="Qi Y."/>
            <person name="Fu T."/>
            <person name="Tang G."/>
            <person name="Zhang D."/>
            <person name="Sun W.-H."/>
            <person name="Liu D.-K."/>
            <person name="Li Y."/>
            <person name="Chen G.-Z."/>
            <person name="Liu X.-D."/>
            <person name="Liao X.-Y."/>
            <person name="Jiang Y.-T."/>
            <person name="Yu X."/>
            <person name="Hao Y."/>
            <person name="Huang J."/>
            <person name="Zhao X.-W."/>
            <person name="Ke S."/>
            <person name="Chen Y.-Y."/>
            <person name="Wu W.-L."/>
            <person name="Hsu J.-L."/>
            <person name="Lin Y.-F."/>
            <person name="Huang M.-D."/>
            <person name="Li C.-Y."/>
            <person name="Huang L."/>
            <person name="Wang Z.-W."/>
            <person name="Zhao X."/>
            <person name="Zhong W.-Y."/>
            <person name="Peng D.-H."/>
            <person name="Ahmad S."/>
            <person name="Lan S."/>
            <person name="Zhang J.-S."/>
            <person name="Tsai W.-C."/>
            <person name="Van De Peer Y."/>
            <person name="Liu Z.-J."/>
        </authorList>
    </citation>
    <scope>NUCLEOTIDE SEQUENCE</scope>
    <source>
        <strain evidence="2">CP</strain>
        <tissue evidence="2">Leaves</tissue>
    </source>
</reference>
<reference evidence="2" key="1">
    <citation type="journal article" date="2023" name="Nat. Commun.">
        <title>Diploid and tetraploid genomes of Acorus and the evolution of monocots.</title>
        <authorList>
            <person name="Ma L."/>
            <person name="Liu K.W."/>
            <person name="Li Z."/>
            <person name="Hsiao Y.Y."/>
            <person name="Qi Y."/>
            <person name="Fu T."/>
            <person name="Tang G.D."/>
            <person name="Zhang D."/>
            <person name="Sun W.H."/>
            <person name="Liu D.K."/>
            <person name="Li Y."/>
            <person name="Chen G.Z."/>
            <person name="Liu X.D."/>
            <person name="Liao X.Y."/>
            <person name="Jiang Y.T."/>
            <person name="Yu X."/>
            <person name="Hao Y."/>
            <person name="Huang J."/>
            <person name="Zhao X.W."/>
            <person name="Ke S."/>
            <person name="Chen Y.Y."/>
            <person name="Wu W.L."/>
            <person name="Hsu J.L."/>
            <person name="Lin Y.F."/>
            <person name="Huang M.D."/>
            <person name="Li C.Y."/>
            <person name="Huang L."/>
            <person name="Wang Z.W."/>
            <person name="Zhao X."/>
            <person name="Zhong W.Y."/>
            <person name="Peng D.H."/>
            <person name="Ahmad S."/>
            <person name="Lan S."/>
            <person name="Zhang J.S."/>
            <person name="Tsai W.C."/>
            <person name="Van de Peer Y."/>
            <person name="Liu Z.J."/>
        </authorList>
    </citation>
    <scope>NUCLEOTIDE SEQUENCE</scope>
    <source>
        <strain evidence="2">CP</strain>
    </source>
</reference>
<dbReference type="InterPro" id="IPR044804">
    <property type="entry name" value="Ribosomal_eL20z-like"/>
</dbReference>
<dbReference type="AlphaFoldDB" id="A0AAV9DBR5"/>
<gene>
    <name evidence="2" type="ORF">QJS10_CPB14g00474</name>
</gene>
<dbReference type="EMBL" id="JAUJYO010000014">
    <property type="protein sequence ID" value="KAK1298346.1"/>
    <property type="molecule type" value="Genomic_DNA"/>
</dbReference>
<accession>A0AAV9DBR5</accession>
<feature type="region of interest" description="Disordered" evidence="1">
    <location>
        <begin position="1"/>
        <end position="56"/>
    </location>
</feature>
<comment type="caution">
    <text evidence="2">The sequence shown here is derived from an EMBL/GenBank/DDBJ whole genome shotgun (WGS) entry which is preliminary data.</text>
</comment>
<name>A0AAV9DBR5_ACOCL</name>